<dbReference type="AlphaFoldDB" id="A0AAI8YVJ9"/>
<evidence type="ECO:0000313" key="3">
    <source>
        <dbReference type="Proteomes" id="UP001296104"/>
    </source>
</evidence>
<feature type="compositionally biased region" description="Polar residues" evidence="1">
    <location>
        <begin position="142"/>
        <end position="157"/>
    </location>
</feature>
<evidence type="ECO:0000313" key="2">
    <source>
        <dbReference type="EMBL" id="CAK3921110.1"/>
    </source>
</evidence>
<dbReference type="PANTHER" id="PTHR37988">
    <property type="entry name" value="UPF0592 MEMBRANE PROTEIN C7D4.03C"/>
    <property type="match status" value="1"/>
</dbReference>
<feature type="region of interest" description="Disordered" evidence="1">
    <location>
        <begin position="80"/>
        <end position="308"/>
    </location>
</feature>
<organism evidence="2 3">
    <name type="scientific">Lecanosticta acicola</name>
    <dbReference type="NCBI Taxonomy" id="111012"/>
    <lineage>
        <taxon>Eukaryota</taxon>
        <taxon>Fungi</taxon>
        <taxon>Dikarya</taxon>
        <taxon>Ascomycota</taxon>
        <taxon>Pezizomycotina</taxon>
        <taxon>Dothideomycetes</taxon>
        <taxon>Dothideomycetidae</taxon>
        <taxon>Mycosphaerellales</taxon>
        <taxon>Mycosphaerellaceae</taxon>
        <taxon>Lecanosticta</taxon>
    </lineage>
</organism>
<feature type="region of interest" description="Disordered" evidence="1">
    <location>
        <begin position="990"/>
        <end position="1084"/>
    </location>
</feature>
<gene>
    <name evidence="2" type="ORF">LECACI_7A002777</name>
</gene>
<feature type="compositionally biased region" description="Basic and acidic residues" evidence="1">
    <location>
        <begin position="262"/>
        <end position="272"/>
    </location>
</feature>
<sequence length="1203" mass="133485">MATVATERLTGHPIHPRHPSFEPKRRGSRVASPADKKGVTQPERLNNELPRAASYTYLPDSEKGHYGQHTVVDIKSFPNAHYVSHPGDVEDLSPPDDSPPASSGWTTPDEHGLAIAPPPAQAIISQLRKSSTAPPSHGIESARSSVNSFVRQSGTSLESERTEASTAASTPVSSHRPSLSSKSFSRRFSRQSWYQSTTSTTSTPSRSPSPQKEEPASRKGSVVKDAGPPTETGDGRRKSLITRTLTGKTMKEGRRKKASKQNGEERQPEKSVTRKGTVLRRKATARASGNLTEPSSNEATSVRSPASLDATPAPAIPAVPSLPKSFSTDRLPTLRTSKSAVSLSDDKCEGAMPRLASRDKVYHPSPLSSVTRKKDELWSVFRTLDADLSKFTSKTTSLKANVVRSSLLPFLRTYAHHPSNKTLRPEDLDRRANILNKWWTGLIEMLHGRNNQSISGTDRPVILDGISGIMERPEWRSSPSPFCPLQDRLKASFAHGNRSNTSLGSSSSDFLADSVHHNVRNIFIQNLSSQMAFVVDKMSLRHASASLVTFCGKACAYAFVFVPGMADVMARLWDLPMDTLRRVLHENGVGKFEQMTDSTRDIAANFPPALHQLAFTSLMKYMRKLMTPPALPVGTQHVQWWGYWVDRWSGRDSDLFYVFAKHFHILATDFLPSNTTKRERMCAPGMLLVHAQILANLDATIHRDANQSFQDATPSATFDEMLGDPDAIASTLPIPPTNAVRLMAENRLIMLIRDFLSDRDADHPIAREIFAQSFSDLLQATARGTSMFDHAACYTLLDFLEEALVILIRYEVSREIGDALMDSDFWLTVCKKMIESENTLTEIRLYAFLYTVWHTIVSRPGRKRELCLGLLLTPDDFESRFNHWCPMVRAYFMRLLCWRVARHDGEAGEDDLRILETLEERLQETWSKHLHLREKAQQEASLLPDTAPCHPAPGRRLLIVRTDHQVNNAGTFINFDGLLNNIPAAMQKPAWKRTSPAASLLDGPDARPESSSTMESDSDSREKGIGGFIRKMMGGSKNRSKSREPAKRPAEAKGTPPLPEGAQSISRAATEDGSHSSAPEAPREALQAPYRSLSFKFSLEYHPSNKQLPPMRLQAPRLPPPAQNLLRAKTRNSASSATSSVQPVEPRGESIARARYSGRALAEWTVVVGECHSFFERRKHEGAPSNRHVETPTLGVEVFKRPS</sequence>
<evidence type="ECO:0000256" key="1">
    <source>
        <dbReference type="SAM" id="MobiDB-lite"/>
    </source>
</evidence>
<keyword evidence="3" id="KW-1185">Reference proteome</keyword>
<feature type="compositionally biased region" description="Low complexity" evidence="1">
    <location>
        <begin position="190"/>
        <end position="210"/>
    </location>
</feature>
<feature type="region of interest" description="Disordered" evidence="1">
    <location>
        <begin position="1"/>
        <end position="65"/>
    </location>
</feature>
<dbReference type="InterPro" id="IPR013887">
    <property type="entry name" value="UPF0592"/>
</dbReference>
<reference evidence="2" key="1">
    <citation type="submission" date="2023-11" db="EMBL/GenBank/DDBJ databases">
        <authorList>
            <person name="Alioto T."/>
            <person name="Alioto T."/>
            <person name="Gomez Garrido J."/>
        </authorList>
    </citation>
    <scope>NUCLEOTIDE SEQUENCE</scope>
</reference>
<feature type="compositionally biased region" description="Basic and acidic residues" evidence="1">
    <location>
        <begin position="1041"/>
        <end position="1051"/>
    </location>
</feature>
<evidence type="ECO:0008006" key="4">
    <source>
        <dbReference type="Google" id="ProtNLM"/>
    </source>
</evidence>
<dbReference type="Proteomes" id="UP001296104">
    <property type="component" value="Unassembled WGS sequence"/>
</dbReference>
<accession>A0AAI8YVJ9</accession>
<protein>
    <recommendedName>
        <fullName evidence="4">DUF1765-domain-containing protein</fullName>
    </recommendedName>
</protein>
<comment type="caution">
    <text evidence="2">The sequence shown here is derived from an EMBL/GenBank/DDBJ whole genome shotgun (WGS) entry which is preliminary data.</text>
</comment>
<name>A0AAI8YVJ9_9PEZI</name>
<dbReference type="PANTHER" id="PTHR37988:SF1">
    <property type="entry name" value="UPF0592 MEMBRANE PROTEIN C7D4.03C"/>
    <property type="match status" value="1"/>
</dbReference>
<proteinExistence type="predicted"/>
<feature type="compositionally biased region" description="Polar residues" evidence="1">
    <location>
        <begin position="287"/>
        <end position="304"/>
    </location>
</feature>
<dbReference type="Pfam" id="PF08578">
    <property type="entry name" value="DUF1765"/>
    <property type="match status" value="1"/>
</dbReference>
<dbReference type="EMBL" id="CAVMBE010000012">
    <property type="protein sequence ID" value="CAK3921110.1"/>
    <property type="molecule type" value="Genomic_DNA"/>
</dbReference>
<feature type="compositionally biased region" description="Low complexity" evidence="1">
    <location>
        <begin position="169"/>
        <end position="183"/>
    </location>
</feature>